<dbReference type="Gene3D" id="3.20.20.80">
    <property type="entry name" value="Glycosidases"/>
    <property type="match status" value="1"/>
</dbReference>
<keyword evidence="7 10" id="KW-0119">Carbohydrate metabolism</keyword>
<evidence type="ECO:0000256" key="4">
    <source>
        <dbReference type="ARBA" id="ARBA00020295"/>
    </source>
</evidence>
<dbReference type="InterPro" id="IPR003385">
    <property type="entry name" value="Glyco_hydro_77"/>
</dbReference>
<evidence type="ECO:0000313" key="13">
    <source>
        <dbReference type="Proteomes" id="UP001500755"/>
    </source>
</evidence>
<evidence type="ECO:0000256" key="10">
    <source>
        <dbReference type="RuleBase" id="RU361207"/>
    </source>
</evidence>
<evidence type="ECO:0000313" key="12">
    <source>
        <dbReference type="EMBL" id="GAA2002949.1"/>
    </source>
</evidence>
<dbReference type="InterPro" id="IPR017853">
    <property type="entry name" value="GH"/>
</dbReference>
<keyword evidence="6 10" id="KW-0808">Transferase</keyword>
<dbReference type="EMBL" id="BAAANO010000008">
    <property type="protein sequence ID" value="GAA2002949.1"/>
    <property type="molecule type" value="Genomic_DNA"/>
</dbReference>
<dbReference type="InterPro" id="IPR048458">
    <property type="entry name" value="MalQ_N"/>
</dbReference>
<evidence type="ECO:0000256" key="3">
    <source>
        <dbReference type="ARBA" id="ARBA00012560"/>
    </source>
</evidence>
<proteinExistence type="inferred from homology"/>
<evidence type="ECO:0000256" key="8">
    <source>
        <dbReference type="ARBA" id="ARBA00031423"/>
    </source>
</evidence>
<protein>
    <recommendedName>
        <fullName evidence="4 10">4-alpha-glucanotransferase</fullName>
        <ecNumber evidence="3 10">2.4.1.25</ecNumber>
    </recommendedName>
    <alternativeName>
        <fullName evidence="8 10">Amylomaltase</fullName>
    </alternativeName>
    <alternativeName>
        <fullName evidence="9 10">Disproportionating enzyme</fullName>
    </alternativeName>
</protein>
<evidence type="ECO:0000256" key="6">
    <source>
        <dbReference type="ARBA" id="ARBA00022679"/>
    </source>
</evidence>
<accession>A0ABP5EN00</accession>
<comment type="similarity">
    <text evidence="2 10">Belongs to the disproportionating enzyme family.</text>
</comment>
<reference evidence="13" key="1">
    <citation type="journal article" date="2019" name="Int. J. Syst. Evol. Microbiol.">
        <title>The Global Catalogue of Microorganisms (GCM) 10K type strain sequencing project: providing services to taxonomists for standard genome sequencing and annotation.</title>
        <authorList>
            <consortium name="The Broad Institute Genomics Platform"/>
            <consortium name="The Broad Institute Genome Sequencing Center for Infectious Disease"/>
            <person name="Wu L."/>
            <person name="Ma J."/>
        </authorList>
    </citation>
    <scope>NUCLEOTIDE SEQUENCE [LARGE SCALE GENOMIC DNA]</scope>
    <source>
        <strain evidence="13">JCM 14546</strain>
    </source>
</reference>
<evidence type="ECO:0000256" key="2">
    <source>
        <dbReference type="ARBA" id="ARBA00005684"/>
    </source>
</evidence>
<comment type="catalytic activity">
    <reaction evidence="1 10">
        <text>Transfers a segment of a (1-&gt;4)-alpha-D-glucan to a new position in an acceptor, which may be glucose or a (1-&gt;4)-alpha-D-glucan.</text>
        <dbReference type="EC" id="2.4.1.25"/>
    </reaction>
</comment>
<dbReference type="Pfam" id="PF21226">
    <property type="entry name" value="MalQ_N"/>
    <property type="match status" value="1"/>
</dbReference>
<dbReference type="PANTHER" id="PTHR32438:SF5">
    <property type="entry name" value="4-ALPHA-GLUCANOTRANSFERASE DPE1, CHLOROPLASTIC_AMYLOPLASTIC"/>
    <property type="match status" value="1"/>
</dbReference>
<evidence type="ECO:0000256" key="1">
    <source>
        <dbReference type="ARBA" id="ARBA00000439"/>
    </source>
</evidence>
<organism evidence="12 13">
    <name type="scientific">Brevibacterium samyangense</name>
    <dbReference type="NCBI Taxonomy" id="366888"/>
    <lineage>
        <taxon>Bacteria</taxon>
        <taxon>Bacillati</taxon>
        <taxon>Actinomycetota</taxon>
        <taxon>Actinomycetes</taxon>
        <taxon>Micrococcales</taxon>
        <taxon>Brevibacteriaceae</taxon>
        <taxon>Brevibacterium</taxon>
    </lineage>
</organism>
<dbReference type="PANTHER" id="PTHR32438">
    <property type="entry name" value="4-ALPHA-GLUCANOTRANSFERASE DPE1, CHLOROPLASTIC/AMYLOPLASTIC"/>
    <property type="match status" value="1"/>
</dbReference>
<name>A0ABP5EN00_9MICO</name>
<keyword evidence="13" id="KW-1185">Reference proteome</keyword>
<comment type="caution">
    <text evidence="12">The sequence shown here is derived from an EMBL/GenBank/DDBJ whole genome shotgun (WGS) entry which is preliminary data.</text>
</comment>
<dbReference type="Proteomes" id="UP001500755">
    <property type="component" value="Unassembled WGS sequence"/>
</dbReference>
<evidence type="ECO:0000256" key="9">
    <source>
        <dbReference type="ARBA" id="ARBA00031501"/>
    </source>
</evidence>
<dbReference type="EC" id="2.4.1.25" evidence="3 10"/>
<gene>
    <name evidence="12" type="ORF">GCM10009755_09870</name>
</gene>
<sequence length="749" mass="79186">MVDVSNSTRRTAEESAAIRAAARARGVQPDYVSAQGEPVSVPPGTLATVLGALGPESGATHVVPSFTATFVGTPALVPLGSSDPGPAEVNVTLVTEDGEDIPLTVRRVGDRPVVVVPPDVPEGYHELVVTGGGARGRAGEAHGVHTGPDPAIAEPLTGSDRANGPDPLTVGSGTVLVAPARAPEVEERAWGLTVQLYSVRSGRSWGIGDFGDLADLLALGAAHGADFVLINPIHAGRPLPPLENSPYLPSSRQAIDPIYLRIEDVPEFARARAEFRDRCAVLRAGWAEEARIGTPIDRDRVLADKLRALAELYLLTRTPAAGDDPDRAATVPTEALPGGARSARLARFIAEAPEGTRAWAAFNAAAVAENEAADAWPGVLQEPDFWMWTQFLAREQLEAAERTAQELGMSIGLMTDLAVGVSRDGADATALAEYFAPGVSVGAPADYYNQLGQDWSQPPWHPERLAEADYAPLRDLFRTAFTGAGGIRIDHAMGLFRLWWVPEGHAAKDGAYVAYDSEAILAVLVTEAARAGVVIVGEDLGTVAPGVRERLADLGILGTSVMWFERDAETGLLTDPEDYRELTLATLDTHDMMPLAGHLDLADVDLSEELHQLADDPEVVRAVERQDRQNVLEGLRAAGVPVPEGTVGSIRDHAAFSEAFHAYLARASSALLGVALTDVVGEARAQNKPGTSTEYPNWTVPLADGTGAPVLLDDFFTPGSGPAERLRTIAACFSAADHGRDDGGMPHLD</sequence>
<keyword evidence="5 10" id="KW-0328">Glycosyltransferase</keyword>
<dbReference type="Pfam" id="PF02446">
    <property type="entry name" value="Glyco_hydro_77"/>
    <property type="match status" value="1"/>
</dbReference>
<dbReference type="SUPFAM" id="SSF51445">
    <property type="entry name" value="(Trans)glycosidases"/>
    <property type="match status" value="1"/>
</dbReference>
<dbReference type="NCBIfam" id="TIGR00217">
    <property type="entry name" value="malQ"/>
    <property type="match status" value="1"/>
</dbReference>
<evidence type="ECO:0000256" key="7">
    <source>
        <dbReference type="ARBA" id="ARBA00023277"/>
    </source>
</evidence>
<dbReference type="RefSeq" id="WP_344307507.1">
    <property type="nucleotide sequence ID" value="NZ_BAAANO010000008.1"/>
</dbReference>
<evidence type="ECO:0000256" key="5">
    <source>
        <dbReference type="ARBA" id="ARBA00022676"/>
    </source>
</evidence>
<evidence type="ECO:0000259" key="11">
    <source>
        <dbReference type="Pfam" id="PF21226"/>
    </source>
</evidence>
<feature type="domain" description="MalQ N-terminal beta-sandwich" evidence="11">
    <location>
        <begin position="66"/>
        <end position="136"/>
    </location>
</feature>